<keyword evidence="2" id="KW-1185">Reference proteome</keyword>
<accession>A0AA36IW49</accession>
<dbReference type="Proteomes" id="UP001178507">
    <property type="component" value="Unassembled WGS sequence"/>
</dbReference>
<evidence type="ECO:0000313" key="1">
    <source>
        <dbReference type="EMBL" id="CAJ1395087.1"/>
    </source>
</evidence>
<gene>
    <name evidence="1" type="ORF">EVOR1521_LOCUS19604</name>
</gene>
<sequence length="150" mass="16713">MEELKLRFGTVGGRESTNYDDGYESYEQPVFPRLGPSFIKPARKFSTTGTIFTATTRIESIRSLANSSMCSTGLASQQLSRRSSYSDWESVMEAFEAQDRKAMLSRIFVDWHRQVQASKIAQAQAELAGSNNLVDFLSSALVEPMGPEEP</sequence>
<dbReference type="AlphaFoldDB" id="A0AA36IW49"/>
<reference evidence="1" key="1">
    <citation type="submission" date="2023-08" db="EMBL/GenBank/DDBJ databases">
        <authorList>
            <person name="Chen Y."/>
            <person name="Shah S."/>
            <person name="Dougan E. K."/>
            <person name="Thang M."/>
            <person name="Chan C."/>
        </authorList>
    </citation>
    <scope>NUCLEOTIDE SEQUENCE</scope>
</reference>
<organism evidence="1 2">
    <name type="scientific">Effrenium voratum</name>
    <dbReference type="NCBI Taxonomy" id="2562239"/>
    <lineage>
        <taxon>Eukaryota</taxon>
        <taxon>Sar</taxon>
        <taxon>Alveolata</taxon>
        <taxon>Dinophyceae</taxon>
        <taxon>Suessiales</taxon>
        <taxon>Symbiodiniaceae</taxon>
        <taxon>Effrenium</taxon>
    </lineage>
</organism>
<name>A0AA36IW49_9DINO</name>
<comment type="caution">
    <text evidence="1">The sequence shown here is derived from an EMBL/GenBank/DDBJ whole genome shotgun (WGS) entry which is preliminary data.</text>
</comment>
<proteinExistence type="predicted"/>
<dbReference type="EMBL" id="CAUJNA010003046">
    <property type="protein sequence ID" value="CAJ1395087.1"/>
    <property type="molecule type" value="Genomic_DNA"/>
</dbReference>
<evidence type="ECO:0000313" key="2">
    <source>
        <dbReference type="Proteomes" id="UP001178507"/>
    </source>
</evidence>
<protein>
    <submittedName>
        <fullName evidence="1">Uncharacterized protein</fullName>
    </submittedName>
</protein>